<feature type="signal peptide" evidence="1">
    <location>
        <begin position="1"/>
        <end position="22"/>
    </location>
</feature>
<feature type="domain" description="DUF305" evidence="2">
    <location>
        <begin position="55"/>
        <end position="195"/>
    </location>
</feature>
<dbReference type="RefSeq" id="WP_285664342.1">
    <property type="nucleotide sequence ID" value="NZ_BSTX01000002.1"/>
</dbReference>
<keyword evidence="4" id="KW-1185">Reference proteome</keyword>
<dbReference type="InterPro" id="IPR005183">
    <property type="entry name" value="DUF305_CopM-like"/>
</dbReference>
<dbReference type="AlphaFoldDB" id="A0A9W6WB47"/>
<dbReference type="Pfam" id="PF03713">
    <property type="entry name" value="DUF305"/>
    <property type="match status" value="1"/>
</dbReference>
<proteinExistence type="predicted"/>
<evidence type="ECO:0000259" key="2">
    <source>
        <dbReference type="Pfam" id="PF03713"/>
    </source>
</evidence>
<keyword evidence="1" id="KW-0732">Signal</keyword>
<evidence type="ECO:0000313" key="4">
    <source>
        <dbReference type="Proteomes" id="UP001165079"/>
    </source>
</evidence>
<gene>
    <name evidence="3" type="ORF">Afil01_40280</name>
</gene>
<name>A0A9W6WB47_9ACTN</name>
<dbReference type="Gene3D" id="1.20.1260.10">
    <property type="match status" value="1"/>
</dbReference>
<evidence type="ECO:0000256" key="1">
    <source>
        <dbReference type="SAM" id="SignalP"/>
    </source>
</evidence>
<accession>A0A9W6WB47</accession>
<dbReference type="InterPro" id="IPR012347">
    <property type="entry name" value="Ferritin-like"/>
</dbReference>
<organism evidence="3 4">
    <name type="scientific">Actinorhabdospora filicis</name>
    <dbReference type="NCBI Taxonomy" id="1785913"/>
    <lineage>
        <taxon>Bacteria</taxon>
        <taxon>Bacillati</taxon>
        <taxon>Actinomycetota</taxon>
        <taxon>Actinomycetes</taxon>
        <taxon>Micromonosporales</taxon>
        <taxon>Micromonosporaceae</taxon>
        <taxon>Actinorhabdospora</taxon>
    </lineage>
</organism>
<sequence length="199" mass="20855">MNLSTKRVLIATATLATALVLAACGAKDGGHDGMPGMDHGASPQTSSTQGFNSADVMFAQMMIPHHQQALEMATLAETRASDPEVKQLAAAIKSAQDPEITTLKGWLTTWGQPLEASMSHGMSGMLTAEDMKNLGAATGADFDKAFATLMIAHHKGAIEMADQEITGGQYPAAIELARSVKTSQGEEVATMEAILKRLG</sequence>
<comment type="caution">
    <text evidence="3">The sequence shown here is derived from an EMBL/GenBank/DDBJ whole genome shotgun (WGS) entry which is preliminary data.</text>
</comment>
<reference evidence="3" key="1">
    <citation type="submission" date="2023-03" db="EMBL/GenBank/DDBJ databases">
        <title>Actinorhabdospora filicis NBRC 111898.</title>
        <authorList>
            <person name="Ichikawa N."/>
            <person name="Sato H."/>
            <person name="Tonouchi N."/>
        </authorList>
    </citation>
    <scope>NUCLEOTIDE SEQUENCE</scope>
    <source>
        <strain evidence="3">NBRC 111898</strain>
    </source>
</reference>
<dbReference type="PANTHER" id="PTHR36933:SF1">
    <property type="entry name" value="SLL0788 PROTEIN"/>
    <property type="match status" value="1"/>
</dbReference>
<dbReference type="EMBL" id="BSTX01000002">
    <property type="protein sequence ID" value="GLZ79221.1"/>
    <property type="molecule type" value="Genomic_DNA"/>
</dbReference>
<dbReference type="PROSITE" id="PS51257">
    <property type="entry name" value="PROKAR_LIPOPROTEIN"/>
    <property type="match status" value="1"/>
</dbReference>
<keyword evidence="3" id="KW-0449">Lipoprotein</keyword>
<dbReference type="PANTHER" id="PTHR36933">
    <property type="entry name" value="SLL0788 PROTEIN"/>
    <property type="match status" value="1"/>
</dbReference>
<dbReference type="Proteomes" id="UP001165079">
    <property type="component" value="Unassembled WGS sequence"/>
</dbReference>
<feature type="chain" id="PRO_5040902828" evidence="1">
    <location>
        <begin position="23"/>
        <end position="199"/>
    </location>
</feature>
<protein>
    <submittedName>
        <fullName evidence="3">Lipoprotein</fullName>
    </submittedName>
</protein>
<evidence type="ECO:0000313" key="3">
    <source>
        <dbReference type="EMBL" id="GLZ79221.1"/>
    </source>
</evidence>